<dbReference type="InterPro" id="IPR000210">
    <property type="entry name" value="BTB/POZ_dom"/>
</dbReference>
<evidence type="ECO:0000259" key="1">
    <source>
        <dbReference type="PROSITE" id="PS50097"/>
    </source>
</evidence>
<sequence length="552" mass="63169">MPLTKKNFGETLSVRLKDGLHSDIEVSAFGKSYKLHKLLLRASGYFNNLFDGSWNDSTGVHKLSLEGCSKYITDRGFKYCIDFLYGVNIIFQEGEYDNFLDVIETAQYLDIPELVRTATLHVICTFSMSNIASYLDFAYEGDCGVRIAIIHSIVNLLCNSGWEADINNWIGIPPDVIRRALSSDAFFVPNEWERVLFLIKLSFAFKHIVDHEEWPKYHKVFKELFKYHIYYTNLSSPQLNTLQEYSEDKLKDLDILDAEVIRKSLWQQGEIQRRIIKTTGLKVGFCENQIFRKDSTMADICKKGKSVVNQDFSFFTGTLDSIERRILQNNGNKSKDLTKYSTDESIDKIYHVSSVPPLRCSIVINDSDKLSEGMNYFYKAGDYLGNTWWHMISRSKVGSKKGKSNVSYFLSFHKDTPPNINYFKFKSKPVILVTSENQIKEFESSEGLSSTELENYGRQARMLDLSDFNKDSTTSQFPLLAHDSRSTLSAVYGLYLHITEENVMQYKGYNHDYIETIGLGTLSVFQSKKNECTGSIIKGGTSIKATMVLNIF</sequence>
<evidence type="ECO:0000313" key="2">
    <source>
        <dbReference type="EMBL" id="CAK7891902.1"/>
    </source>
</evidence>
<organism evidence="2 3">
    <name type="scientific">[Candida] anglica</name>
    <dbReference type="NCBI Taxonomy" id="148631"/>
    <lineage>
        <taxon>Eukaryota</taxon>
        <taxon>Fungi</taxon>
        <taxon>Dikarya</taxon>
        <taxon>Ascomycota</taxon>
        <taxon>Saccharomycotina</taxon>
        <taxon>Pichiomycetes</taxon>
        <taxon>Debaryomycetaceae</taxon>
        <taxon>Kurtzmaniella</taxon>
    </lineage>
</organism>
<dbReference type="SMART" id="SM00225">
    <property type="entry name" value="BTB"/>
    <property type="match status" value="1"/>
</dbReference>
<protein>
    <recommendedName>
        <fullName evidence="1">BTB domain-containing protein</fullName>
    </recommendedName>
</protein>
<dbReference type="PANTHER" id="PTHR47369">
    <property type="entry name" value="BTB/POZ DOMAIN-CONTAINING PROTEIN"/>
    <property type="match status" value="1"/>
</dbReference>
<keyword evidence="3" id="KW-1185">Reference proteome</keyword>
<dbReference type="Pfam" id="PF00651">
    <property type="entry name" value="BTB"/>
    <property type="match status" value="1"/>
</dbReference>
<dbReference type="InterPro" id="IPR011333">
    <property type="entry name" value="SKP1/BTB/POZ_sf"/>
</dbReference>
<dbReference type="Gene3D" id="3.30.710.10">
    <property type="entry name" value="Potassium Channel Kv1.1, Chain A"/>
    <property type="match status" value="1"/>
</dbReference>
<proteinExistence type="predicted"/>
<name>A0ABP0E7T2_9ASCO</name>
<dbReference type="PANTHER" id="PTHR47369:SF1">
    <property type="entry name" value="BTB_POZ DOMAIN-CONTAINING PROTEIN"/>
    <property type="match status" value="1"/>
</dbReference>
<dbReference type="PROSITE" id="PS50097">
    <property type="entry name" value="BTB"/>
    <property type="match status" value="1"/>
</dbReference>
<accession>A0ABP0E7T2</accession>
<feature type="domain" description="BTB" evidence="1">
    <location>
        <begin position="22"/>
        <end position="93"/>
    </location>
</feature>
<dbReference type="SUPFAM" id="SSF54695">
    <property type="entry name" value="POZ domain"/>
    <property type="match status" value="1"/>
</dbReference>
<dbReference type="Proteomes" id="UP001497600">
    <property type="component" value="Chromosome A"/>
</dbReference>
<reference evidence="2 3" key="1">
    <citation type="submission" date="2024-01" db="EMBL/GenBank/DDBJ databases">
        <authorList>
            <consortium name="Genoscope - CEA"/>
            <person name="William W."/>
        </authorList>
    </citation>
    <scope>NUCLEOTIDE SEQUENCE [LARGE SCALE GENOMIC DNA]</scope>
    <source>
        <strain evidence="2 3">29B2s-10</strain>
    </source>
</reference>
<gene>
    <name evidence="2" type="ORF">CAAN4_A00584</name>
</gene>
<dbReference type="EMBL" id="OZ004253">
    <property type="protein sequence ID" value="CAK7891902.1"/>
    <property type="molecule type" value="Genomic_DNA"/>
</dbReference>
<evidence type="ECO:0000313" key="3">
    <source>
        <dbReference type="Proteomes" id="UP001497600"/>
    </source>
</evidence>